<dbReference type="Proteomes" id="UP001642484">
    <property type="component" value="Unassembled WGS sequence"/>
</dbReference>
<protein>
    <submittedName>
        <fullName evidence="2">Uncharacterized protein</fullName>
    </submittedName>
</protein>
<keyword evidence="3" id="KW-1185">Reference proteome</keyword>
<evidence type="ECO:0000313" key="2">
    <source>
        <dbReference type="EMBL" id="CAK9075274.1"/>
    </source>
</evidence>
<comment type="caution">
    <text evidence="2">The sequence shown here is derived from an EMBL/GenBank/DDBJ whole genome shotgun (WGS) entry which is preliminary data.</text>
</comment>
<name>A0ABP0PJQ7_9DINO</name>
<dbReference type="EMBL" id="CAXAMN010023117">
    <property type="protein sequence ID" value="CAK9075274.1"/>
    <property type="molecule type" value="Genomic_DNA"/>
</dbReference>
<accession>A0ABP0PJQ7</accession>
<evidence type="ECO:0000313" key="3">
    <source>
        <dbReference type="Proteomes" id="UP001642484"/>
    </source>
</evidence>
<evidence type="ECO:0000256" key="1">
    <source>
        <dbReference type="SAM" id="MobiDB-lite"/>
    </source>
</evidence>
<feature type="compositionally biased region" description="Basic and acidic residues" evidence="1">
    <location>
        <begin position="135"/>
        <end position="144"/>
    </location>
</feature>
<feature type="compositionally biased region" description="Acidic residues" evidence="1">
    <location>
        <begin position="163"/>
        <end position="189"/>
    </location>
</feature>
<organism evidence="2 3">
    <name type="scientific">Durusdinium trenchii</name>
    <dbReference type="NCBI Taxonomy" id="1381693"/>
    <lineage>
        <taxon>Eukaryota</taxon>
        <taxon>Sar</taxon>
        <taxon>Alveolata</taxon>
        <taxon>Dinophyceae</taxon>
        <taxon>Suessiales</taxon>
        <taxon>Symbiodiniaceae</taxon>
        <taxon>Durusdinium</taxon>
    </lineage>
</organism>
<sequence>MVLEWLSSLDVADAPHVDPLAHFLGHLEIGHGASSGSDFLMLGQTDEHLSHHVHHDHPTSMLEVLPRRYARKLATKAVNKAAWLHDAVVDFQETELFWQAHRFARRHVVAEAFGLGAVTGGLLLLTAPSPSPRPKAPEEKDQHTLQRKVRPHVRAALPTLPVVDEEVESEMTSEGGGELDDSGAEDEPY</sequence>
<gene>
    <name evidence="2" type="ORF">CCMP2556_LOCUS37071</name>
</gene>
<proteinExistence type="predicted"/>
<reference evidence="2 3" key="1">
    <citation type="submission" date="2024-02" db="EMBL/GenBank/DDBJ databases">
        <authorList>
            <person name="Chen Y."/>
            <person name="Shah S."/>
            <person name="Dougan E. K."/>
            <person name="Thang M."/>
            <person name="Chan C."/>
        </authorList>
    </citation>
    <scope>NUCLEOTIDE SEQUENCE [LARGE SCALE GENOMIC DNA]</scope>
</reference>
<feature type="region of interest" description="Disordered" evidence="1">
    <location>
        <begin position="128"/>
        <end position="189"/>
    </location>
</feature>